<dbReference type="STRING" id="1227077.SAMN04515668_4105"/>
<dbReference type="AlphaFoldDB" id="A0A1I6AZY8"/>
<feature type="chain" id="PRO_5011601697" description="Auto-transporter adhesin head GIN domain-containing protein" evidence="1">
    <location>
        <begin position="24"/>
        <end position="243"/>
    </location>
</feature>
<accession>A0A1I6AZY8</accession>
<evidence type="ECO:0000313" key="3">
    <source>
        <dbReference type="Proteomes" id="UP000199029"/>
    </source>
</evidence>
<keyword evidence="3" id="KW-1185">Reference proteome</keyword>
<reference evidence="3" key="1">
    <citation type="submission" date="2016-10" db="EMBL/GenBank/DDBJ databases">
        <authorList>
            <person name="Varghese N."/>
            <person name="Submissions S."/>
        </authorList>
    </citation>
    <scope>NUCLEOTIDE SEQUENCE [LARGE SCALE GENOMIC DNA]</scope>
    <source>
        <strain evidence="3">OR362-8,ATCC BAA-1266,JCM 13504</strain>
    </source>
</reference>
<evidence type="ECO:0008006" key="4">
    <source>
        <dbReference type="Google" id="ProtNLM"/>
    </source>
</evidence>
<dbReference type="OrthoDB" id="850138at2"/>
<evidence type="ECO:0000313" key="2">
    <source>
        <dbReference type="EMBL" id="SFQ74230.1"/>
    </source>
</evidence>
<name>A0A1I6AZY8_HYMAR</name>
<dbReference type="Proteomes" id="UP000199029">
    <property type="component" value="Unassembled WGS sequence"/>
</dbReference>
<feature type="signal peptide" evidence="1">
    <location>
        <begin position="1"/>
        <end position="23"/>
    </location>
</feature>
<organism evidence="2 3">
    <name type="scientific">Hymenobacter arizonensis</name>
    <name type="common">Siccationidurans arizonensis</name>
    <dbReference type="NCBI Taxonomy" id="1227077"/>
    <lineage>
        <taxon>Bacteria</taxon>
        <taxon>Pseudomonadati</taxon>
        <taxon>Bacteroidota</taxon>
        <taxon>Cytophagia</taxon>
        <taxon>Cytophagales</taxon>
        <taxon>Hymenobacteraceae</taxon>
        <taxon>Hymenobacter</taxon>
    </lineage>
</organism>
<proteinExistence type="predicted"/>
<evidence type="ECO:0000256" key="1">
    <source>
        <dbReference type="SAM" id="SignalP"/>
    </source>
</evidence>
<keyword evidence="1" id="KW-0732">Signal</keyword>
<sequence length="243" mass="26362">MKNSLKFLTAAGLLLLGSLTAYNAALRNEYRLGAYKNPVLNYDLQSQRNFRTVHLPGAGLLSARIEEGPFGVYVSKEAADFVRITQEGTELTVALNFAEEVKFKGGGNAVIIRCPRLDVLTASTTYVVNGRVEKKLPQHYPNFAMLVVQGFTQDSMRLVQDGTARVVLVNNHLGHLRASVGQSPGSTAQLDLNSSNTLASTDIRVDKRGKLNAENVALPKLRWQFGDSAQVTMSGAALASLAR</sequence>
<gene>
    <name evidence="2" type="ORF">SAMN04515668_4105</name>
</gene>
<protein>
    <recommendedName>
        <fullName evidence="4">Auto-transporter adhesin head GIN domain-containing protein</fullName>
    </recommendedName>
</protein>
<dbReference type="EMBL" id="FOXS01000006">
    <property type="protein sequence ID" value="SFQ74230.1"/>
    <property type="molecule type" value="Genomic_DNA"/>
</dbReference>
<dbReference type="RefSeq" id="WP_092677697.1">
    <property type="nucleotide sequence ID" value="NZ_FOXS01000006.1"/>
</dbReference>